<dbReference type="GeneID" id="38137596"/>
<dbReference type="Pfam" id="PF08159">
    <property type="entry name" value="NUC153"/>
    <property type="match status" value="1"/>
</dbReference>
<dbReference type="Gene3D" id="3.40.50.300">
    <property type="entry name" value="P-loop containing nucleotide triphosphate hydrolases"/>
    <property type="match status" value="2"/>
</dbReference>
<feature type="compositionally biased region" description="Acidic residues" evidence="10">
    <location>
        <begin position="584"/>
        <end position="597"/>
    </location>
</feature>
<evidence type="ECO:0000313" key="16">
    <source>
        <dbReference type="Proteomes" id="UP000253729"/>
    </source>
</evidence>
<dbReference type="GO" id="GO:0005524">
    <property type="term" value="F:ATP binding"/>
    <property type="evidence" value="ECO:0007669"/>
    <property type="project" value="InterPro"/>
</dbReference>
<reference evidence="15 16" key="1">
    <citation type="submission" date="2018-07" db="EMBL/GenBank/DDBJ databases">
        <title>The genomes of Aspergillus section Nigri reveals drivers in fungal speciation.</title>
        <authorList>
            <consortium name="DOE Joint Genome Institute"/>
            <person name="Vesth T.C."/>
            <person name="Nybo J."/>
            <person name="Theobald S."/>
            <person name="Brandl J."/>
            <person name="Frisvad J.C."/>
            <person name="Nielsen K.F."/>
            <person name="Lyhne E.K."/>
            <person name="Kogle M.E."/>
            <person name="Kuo A."/>
            <person name="Riley R."/>
            <person name="Clum A."/>
            <person name="Nolan M."/>
            <person name="Lipzen A."/>
            <person name="Salamov A."/>
            <person name="Henrissat B."/>
            <person name="Wiebenga A."/>
            <person name="De vries R.P."/>
            <person name="Grigoriev I.V."/>
            <person name="Mortensen U.H."/>
            <person name="Andersen M.R."/>
            <person name="Baker S.E."/>
        </authorList>
    </citation>
    <scope>NUCLEOTIDE SEQUENCE [LARGE SCALE GENOMIC DNA]</scope>
    <source>
        <strain evidence="15 16">CBS 139.54b</strain>
    </source>
</reference>
<feature type="compositionally biased region" description="Basic and acidic residues" evidence="10">
    <location>
        <begin position="455"/>
        <end position="471"/>
    </location>
</feature>
<name>A0A3F3PWL9_9EURO</name>
<keyword evidence="16" id="KW-1185">Reference proteome</keyword>
<dbReference type="Pfam" id="PF25121">
    <property type="entry name" value="RRM_ESF1"/>
    <property type="match status" value="1"/>
</dbReference>
<feature type="compositionally biased region" description="Acidic residues" evidence="10">
    <location>
        <begin position="740"/>
        <end position="749"/>
    </location>
</feature>
<keyword evidence="9" id="KW-0539">Nucleus</keyword>
<feature type="compositionally biased region" description="Acidic residues" evidence="10">
    <location>
        <begin position="424"/>
        <end position="454"/>
    </location>
</feature>
<feature type="compositionally biased region" description="Basic and acidic residues" evidence="10">
    <location>
        <begin position="560"/>
        <end position="583"/>
    </location>
</feature>
<evidence type="ECO:0000256" key="6">
    <source>
        <dbReference type="ARBA" id="ARBA00022741"/>
    </source>
</evidence>
<dbReference type="InterPro" id="IPR006083">
    <property type="entry name" value="PRK/URK"/>
</dbReference>
<feature type="region of interest" description="Disordered" evidence="10">
    <location>
        <begin position="424"/>
        <end position="513"/>
    </location>
</feature>
<dbReference type="Pfam" id="PF14681">
    <property type="entry name" value="UPRTase"/>
    <property type="match status" value="1"/>
</dbReference>
<feature type="domain" description="ESF1 RRM" evidence="14">
    <location>
        <begin position="516"/>
        <end position="679"/>
    </location>
</feature>
<feature type="compositionally biased region" description="Basic and acidic residues" evidence="10">
    <location>
        <begin position="1004"/>
        <end position="1018"/>
    </location>
</feature>
<feature type="compositionally biased region" description="Basic and acidic residues" evidence="10">
    <location>
        <begin position="933"/>
        <end position="946"/>
    </location>
</feature>
<evidence type="ECO:0000259" key="11">
    <source>
        <dbReference type="Pfam" id="PF00485"/>
    </source>
</evidence>
<dbReference type="Proteomes" id="UP000253729">
    <property type="component" value="Unassembled WGS sequence"/>
</dbReference>
<feature type="domain" description="Phosphoribulokinase/uridine kinase" evidence="11">
    <location>
        <begin position="132"/>
        <end position="177"/>
    </location>
</feature>
<feature type="domain" description="Phosphoribulokinase/uridine kinase" evidence="11">
    <location>
        <begin position="25"/>
        <end position="131"/>
    </location>
</feature>
<dbReference type="SUPFAM" id="SSF53271">
    <property type="entry name" value="PRTase-like"/>
    <property type="match status" value="1"/>
</dbReference>
<evidence type="ECO:0000256" key="8">
    <source>
        <dbReference type="ARBA" id="ARBA00023054"/>
    </source>
</evidence>
<dbReference type="InterPro" id="IPR039754">
    <property type="entry name" value="Esf1"/>
</dbReference>
<dbReference type="InterPro" id="IPR029057">
    <property type="entry name" value="PRTase-like"/>
</dbReference>
<dbReference type="GO" id="GO:0005730">
    <property type="term" value="C:nucleolus"/>
    <property type="evidence" value="ECO:0007669"/>
    <property type="project" value="UniProtKB-SubCell"/>
</dbReference>
<evidence type="ECO:0000256" key="1">
    <source>
        <dbReference type="ARBA" id="ARBA00004604"/>
    </source>
</evidence>
<dbReference type="CDD" id="cd02023">
    <property type="entry name" value="UMPK"/>
    <property type="match status" value="1"/>
</dbReference>
<dbReference type="RefSeq" id="XP_026624341.1">
    <property type="nucleotide sequence ID" value="XM_026769240.1"/>
</dbReference>
<comment type="pathway">
    <text evidence="2">Pyrimidine metabolism; UMP biosynthesis via salvage pathway; UMP from uridine: step 1/1.</text>
</comment>
<feature type="compositionally biased region" description="Acidic residues" evidence="10">
    <location>
        <begin position="476"/>
        <end position="501"/>
    </location>
</feature>
<evidence type="ECO:0000256" key="4">
    <source>
        <dbReference type="ARBA" id="ARBA00012137"/>
    </source>
</evidence>
<dbReference type="InterPro" id="IPR056750">
    <property type="entry name" value="RRM_ESF1"/>
</dbReference>
<evidence type="ECO:0000313" key="15">
    <source>
        <dbReference type="EMBL" id="RDH31319.1"/>
    </source>
</evidence>
<feature type="compositionally biased region" description="Basic and acidic residues" evidence="10">
    <location>
        <begin position="823"/>
        <end position="834"/>
    </location>
</feature>
<comment type="subcellular location">
    <subcellularLocation>
        <location evidence="1">Nucleus</location>
        <location evidence="1">Nucleolus</location>
    </subcellularLocation>
</comment>
<feature type="domain" description="Phosphoribosyltransferase" evidence="13">
    <location>
        <begin position="211"/>
        <end position="355"/>
    </location>
</feature>
<dbReference type="InterPro" id="IPR012580">
    <property type="entry name" value="NUC153"/>
</dbReference>
<gene>
    <name evidence="15" type="ORF">BDQ94DRAFT_160624</name>
</gene>
<dbReference type="InterPro" id="IPR027417">
    <property type="entry name" value="P-loop_NTPase"/>
</dbReference>
<evidence type="ECO:0000259" key="13">
    <source>
        <dbReference type="Pfam" id="PF14681"/>
    </source>
</evidence>
<feature type="region of interest" description="Disordered" evidence="10">
    <location>
        <begin position="929"/>
        <end position="970"/>
    </location>
</feature>
<keyword evidence="6" id="KW-0547">Nucleotide-binding</keyword>
<evidence type="ECO:0000256" key="2">
    <source>
        <dbReference type="ARBA" id="ARBA00004690"/>
    </source>
</evidence>
<dbReference type="PANTHER" id="PTHR12202">
    <property type="entry name" value="ESF1 HOMOLOG"/>
    <property type="match status" value="1"/>
</dbReference>
<dbReference type="EC" id="2.7.1.48" evidence="4"/>
<dbReference type="CDD" id="cd06223">
    <property type="entry name" value="PRTases_typeI"/>
    <property type="match status" value="1"/>
</dbReference>
<sequence length="1059" mass="120474">MQSISPVYSSATDRRYSPPWADLSIIGIAGSSGSGKTSVAMEIVKSLNLPWVVILVMDSFYKSLSPEDHARAHRNQYDFDCPESLDFDVLVQTLRDLKQGKKADIPIYSFAEHQRQPETSTLYSPRVLILEVMRDVRERGRDVEGIVKQWFTYVKPSYKQYVEPQRAVSEMVVQHIQRKLDEKSEKHNAELNRLGLIASEEQLSSNVLMMPQTPQFVGMNTILQDPATEQVDFVFYFDRLAALLIEKALDMTNYVSQAVDTPQSTSYDGLNQAGVVSAVAILRGGSCLETALKRTIPDCITGRVLIQTNEKNEEPELHYLKLPPNIENHENVMLLDPQMSSGGAALMAVRVMIDHADPRFANIQTDPRYRLPSKRQTHVKLDKRFAHMLRDKDFSRNAAVDRYGRKLASDDTKKQLERFYQLDEEAQEGEEEEEGEGEEDDGLEDASVADDEEVLRELRKAETYDPARDGGFDESSSSEEESSDEEDEDEDEFEGFGEELEYPDKQRADVPTGDVTDRIAVVNLDWDNIRAEDLMAVFSSFAPTGGKVLKVAVYPSEFGKERMEREETEGPPREIFASKKGGDSDDEDEMDSDEEEENIRKSMLKEDKGEEFNSTQLRKYQLERLRYFYAILTFSSRDVAKHVYDLVDGAEYLSSANFFDLRFVPEDTDFSDDTPRDECERIPDGYQPNEFVTDALQHSKVKLTWDMEDKSRKEAQARAFRGSRKDIDENDLKAYLASDSSDDEEDEGGVEIVDTTRGDGETKKVSKKEEEKQRLRALLGLGAEPTPSSKSDGPVGEMEVTFTSGLAGGPKGDSIFENEPEKDETTIEKYIRKERERKKRRKEKLKATKRGEDGEQDEAADASNAKEQPQQDDLGFDDPFFDDPTGKATEAARRKEEKRKKREERAAEEAAAAAKRAELELLMMEDNNKPGIKHFDMNEIEKAEKQARKKGKKGKGKGKQVEVPTDDFEMEVTDPRFARLYESHEFAIDPTNPRFKATSGMKALLEEGRKRRRDRDEHADEEDAPREQKKKQKKSASKEGGSDDLKKLVEKVKQKTKRN</sequence>
<feature type="domain" description="NUC153" evidence="12">
    <location>
        <begin position="974"/>
        <end position="1002"/>
    </location>
</feature>
<organism evidence="15 16">
    <name type="scientific">Aspergillus welwitschiae</name>
    <dbReference type="NCBI Taxonomy" id="1341132"/>
    <lineage>
        <taxon>Eukaryota</taxon>
        <taxon>Fungi</taxon>
        <taxon>Dikarya</taxon>
        <taxon>Ascomycota</taxon>
        <taxon>Pezizomycotina</taxon>
        <taxon>Eurotiomycetes</taxon>
        <taxon>Eurotiomycetidae</taxon>
        <taxon>Eurotiales</taxon>
        <taxon>Aspergillaceae</taxon>
        <taxon>Aspergillus</taxon>
        <taxon>Aspergillus subgen. Circumdati</taxon>
    </lineage>
</organism>
<feature type="compositionally biased region" description="Basic residues" evidence="10">
    <location>
        <begin position="835"/>
        <end position="844"/>
    </location>
</feature>
<evidence type="ECO:0000256" key="10">
    <source>
        <dbReference type="SAM" id="MobiDB-lite"/>
    </source>
</evidence>
<dbReference type="Gene3D" id="3.40.50.2020">
    <property type="match status" value="1"/>
</dbReference>
<dbReference type="PRINTS" id="PR00988">
    <property type="entry name" value="URIDINKINASE"/>
</dbReference>
<dbReference type="STRING" id="1341132.A0A3F3PWL9"/>
<accession>A0A3F3PWL9</accession>
<dbReference type="GO" id="GO:0044206">
    <property type="term" value="P:UMP salvage"/>
    <property type="evidence" value="ECO:0007669"/>
    <property type="project" value="UniProtKB-UniPathway"/>
</dbReference>
<protein>
    <recommendedName>
        <fullName evidence="4">uridine/cytidine kinase</fullName>
        <ecNumber evidence="4">2.7.1.48</ecNumber>
    </recommendedName>
</protein>
<dbReference type="GO" id="GO:0004849">
    <property type="term" value="F:uridine kinase activity"/>
    <property type="evidence" value="ECO:0007669"/>
    <property type="project" value="UniProtKB-EC"/>
</dbReference>
<keyword evidence="7" id="KW-0418">Kinase</keyword>
<feature type="region of interest" description="Disordered" evidence="10">
    <location>
        <begin position="560"/>
        <end position="607"/>
    </location>
</feature>
<keyword evidence="8" id="KW-0175">Coiled coil</keyword>
<dbReference type="InterPro" id="IPR000836">
    <property type="entry name" value="PRTase_dom"/>
</dbReference>
<feature type="region of interest" description="Disordered" evidence="10">
    <location>
        <begin position="984"/>
        <end position="1059"/>
    </location>
</feature>
<keyword evidence="5" id="KW-0808">Transferase</keyword>
<dbReference type="GO" id="GO:0006364">
    <property type="term" value="P:rRNA processing"/>
    <property type="evidence" value="ECO:0007669"/>
    <property type="project" value="InterPro"/>
</dbReference>
<dbReference type="UniPathway" id="UPA00574">
    <property type="reaction ID" value="UER00637"/>
</dbReference>
<evidence type="ECO:0000256" key="5">
    <source>
        <dbReference type="ARBA" id="ARBA00022679"/>
    </source>
</evidence>
<dbReference type="InterPro" id="IPR000764">
    <property type="entry name" value="Uridine_kinase-like"/>
</dbReference>
<evidence type="ECO:0000259" key="14">
    <source>
        <dbReference type="Pfam" id="PF25121"/>
    </source>
</evidence>
<feature type="compositionally biased region" description="Basic residues" evidence="10">
    <location>
        <begin position="947"/>
        <end position="958"/>
    </location>
</feature>
<dbReference type="SUPFAM" id="SSF52540">
    <property type="entry name" value="P-loop containing nucleoside triphosphate hydrolases"/>
    <property type="match status" value="1"/>
</dbReference>
<feature type="compositionally biased region" description="Basic and acidic residues" evidence="10">
    <location>
        <begin position="598"/>
        <end position="607"/>
    </location>
</feature>
<feature type="compositionally biased region" description="Basic and acidic residues" evidence="10">
    <location>
        <begin position="754"/>
        <end position="774"/>
    </location>
</feature>
<dbReference type="GO" id="GO:0003723">
    <property type="term" value="F:RNA binding"/>
    <property type="evidence" value="ECO:0007669"/>
    <property type="project" value="TreeGrafter"/>
</dbReference>
<evidence type="ECO:0000256" key="3">
    <source>
        <dbReference type="ARBA" id="ARBA00009087"/>
    </source>
</evidence>
<dbReference type="Pfam" id="PF00485">
    <property type="entry name" value="PRK"/>
    <property type="match status" value="2"/>
</dbReference>
<feature type="region of interest" description="Disordered" evidence="10">
    <location>
        <begin position="736"/>
        <end position="913"/>
    </location>
</feature>
<evidence type="ECO:0000256" key="9">
    <source>
        <dbReference type="ARBA" id="ARBA00023242"/>
    </source>
</evidence>
<dbReference type="AlphaFoldDB" id="A0A3F3PWL9"/>
<proteinExistence type="inferred from homology"/>
<dbReference type="EMBL" id="KZ852055">
    <property type="protein sequence ID" value="RDH31319.1"/>
    <property type="molecule type" value="Genomic_DNA"/>
</dbReference>
<dbReference type="PANTHER" id="PTHR12202:SF0">
    <property type="entry name" value="ESF1 HOMOLOG"/>
    <property type="match status" value="1"/>
</dbReference>
<comment type="similarity">
    <text evidence="3">Belongs to the ESF1 family.</text>
</comment>
<evidence type="ECO:0000259" key="12">
    <source>
        <dbReference type="Pfam" id="PF08159"/>
    </source>
</evidence>
<feature type="compositionally biased region" description="Basic and acidic residues" evidence="10">
    <location>
        <begin position="1036"/>
        <end position="1053"/>
    </location>
</feature>
<evidence type="ECO:0000256" key="7">
    <source>
        <dbReference type="ARBA" id="ARBA00022777"/>
    </source>
</evidence>